<organism evidence="1 2">
    <name type="scientific">Staphylococcus nepalensis</name>
    <dbReference type="NCBI Taxonomy" id="214473"/>
    <lineage>
        <taxon>Bacteria</taxon>
        <taxon>Bacillati</taxon>
        <taxon>Bacillota</taxon>
        <taxon>Bacilli</taxon>
        <taxon>Bacillales</taxon>
        <taxon>Staphylococcaceae</taxon>
        <taxon>Staphylococcus</taxon>
    </lineage>
</organism>
<dbReference type="EMBL" id="JAFNLT010000004">
    <property type="protein sequence ID" value="MBO1226942.1"/>
    <property type="molecule type" value="Genomic_DNA"/>
</dbReference>
<gene>
    <name evidence="1" type="ORF">J3T88_06325</name>
</gene>
<comment type="caution">
    <text evidence="1">The sequence shown here is derived from an EMBL/GenBank/DDBJ whole genome shotgun (WGS) entry which is preliminary data.</text>
</comment>
<evidence type="ECO:0008006" key="3">
    <source>
        <dbReference type="Google" id="ProtNLM"/>
    </source>
</evidence>
<dbReference type="RefSeq" id="WP_207572577.1">
    <property type="nucleotide sequence ID" value="NZ_JAFNLQ010000014.1"/>
</dbReference>
<sequence>MAYEYEDKLRNYLIGHKNVNPKFDGFEILQSVDELQEVYRKAKAFDEIENILNNYFENYGCYPSPKEYVQEVVSVIDNYKERVDDER</sequence>
<dbReference type="Proteomes" id="UP000664081">
    <property type="component" value="Unassembled WGS sequence"/>
</dbReference>
<proteinExistence type="predicted"/>
<name>A0ABS3L072_9STAP</name>
<evidence type="ECO:0000313" key="1">
    <source>
        <dbReference type="EMBL" id="MBO1226942.1"/>
    </source>
</evidence>
<reference evidence="1 2" key="1">
    <citation type="submission" date="2021-03" db="EMBL/GenBank/DDBJ databases">
        <title>Staphylococci and Mammaliicocci in bats.</title>
        <authorList>
            <person name="Fountain K."/>
        </authorList>
    </citation>
    <scope>NUCLEOTIDE SEQUENCE [LARGE SCALE GENOMIC DNA]</scope>
    <source>
        <strain evidence="1 2">18_1_E_SW</strain>
    </source>
</reference>
<evidence type="ECO:0000313" key="2">
    <source>
        <dbReference type="Proteomes" id="UP000664081"/>
    </source>
</evidence>
<keyword evidence="2" id="KW-1185">Reference proteome</keyword>
<accession>A0ABS3L072</accession>
<protein>
    <recommendedName>
        <fullName evidence="3">Phage protein</fullName>
    </recommendedName>
</protein>